<dbReference type="Proteomes" id="UP001500394">
    <property type="component" value="Unassembled WGS sequence"/>
</dbReference>
<keyword evidence="1" id="KW-0175">Coiled coil</keyword>
<protein>
    <submittedName>
        <fullName evidence="2">Uncharacterized protein</fullName>
    </submittedName>
</protein>
<sequence>MYFGKQIYPFRLTYNKVGALTRLKERLNYYNITDFKSVKDILNFKKSYNRLRNEIIAAHQDIIESEKKALSEDVPKLELELEEMKSLTSKRFM</sequence>
<evidence type="ECO:0000313" key="2">
    <source>
        <dbReference type="EMBL" id="GAA4516983.1"/>
    </source>
</evidence>
<reference evidence="3" key="1">
    <citation type="journal article" date="2019" name="Int. J. Syst. Evol. Microbiol.">
        <title>The Global Catalogue of Microorganisms (GCM) 10K type strain sequencing project: providing services to taxonomists for standard genome sequencing and annotation.</title>
        <authorList>
            <consortium name="The Broad Institute Genomics Platform"/>
            <consortium name="The Broad Institute Genome Sequencing Center for Infectious Disease"/>
            <person name="Wu L."/>
            <person name="Ma J."/>
        </authorList>
    </citation>
    <scope>NUCLEOTIDE SEQUENCE [LARGE SCALE GENOMIC DNA]</scope>
    <source>
        <strain evidence="3">JCM 17858</strain>
    </source>
</reference>
<feature type="coiled-coil region" evidence="1">
    <location>
        <begin position="48"/>
        <end position="87"/>
    </location>
</feature>
<comment type="caution">
    <text evidence="2">The sequence shown here is derived from an EMBL/GenBank/DDBJ whole genome shotgun (WGS) entry which is preliminary data.</text>
</comment>
<evidence type="ECO:0000256" key="1">
    <source>
        <dbReference type="SAM" id="Coils"/>
    </source>
</evidence>
<evidence type="ECO:0000313" key="3">
    <source>
        <dbReference type="Proteomes" id="UP001500394"/>
    </source>
</evidence>
<accession>A0ABP8R307</accession>
<keyword evidence="3" id="KW-1185">Reference proteome</keyword>
<name>A0ABP8R307_9SPHI</name>
<proteinExistence type="predicted"/>
<dbReference type="EMBL" id="BAABGR010000019">
    <property type="protein sequence ID" value="GAA4516983.1"/>
    <property type="molecule type" value="Genomic_DNA"/>
</dbReference>
<organism evidence="2 3">
    <name type="scientific">Sphingobacterium thermophilum</name>
    <dbReference type="NCBI Taxonomy" id="768534"/>
    <lineage>
        <taxon>Bacteria</taxon>
        <taxon>Pseudomonadati</taxon>
        <taxon>Bacteroidota</taxon>
        <taxon>Sphingobacteriia</taxon>
        <taxon>Sphingobacteriales</taxon>
        <taxon>Sphingobacteriaceae</taxon>
        <taxon>Sphingobacterium</taxon>
    </lineage>
</organism>
<gene>
    <name evidence="2" type="ORF">GCM10023173_16970</name>
</gene>